<dbReference type="FunFam" id="3.40.30.10:FF:000005">
    <property type="entry name" value="Glutaredoxin 5"/>
    <property type="match status" value="1"/>
</dbReference>
<dbReference type="EMBL" id="HBEM01030200">
    <property type="protein sequence ID" value="CAD8461621.1"/>
    <property type="molecule type" value="Transcribed_RNA"/>
</dbReference>
<protein>
    <recommendedName>
        <fullName evidence="6">Glutaredoxin domain-containing protein</fullName>
    </recommendedName>
</protein>
<dbReference type="InterPro" id="IPR002109">
    <property type="entry name" value="Glutaredoxin"/>
</dbReference>
<dbReference type="PANTHER" id="PTHR10293">
    <property type="entry name" value="GLUTAREDOXIN FAMILY MEMBER"/>
    <property type="match status" value="1"/>
</dbReference>
<evidence type="ECO:0000256" key="3">
    <source>
        <dbReference type="ARBA" id="ARBA00023004"/>
    </source>
</evidence>
<dbReference type="PANTHER" id="PTHR10293:SF16">
    <property type="entry name" value="GLUTAREDOXIN-RELATED PROTEIN 5, MITOCHONDRIAL"/>
    <property type="match status" value="1"/>
</dbReference>
<dbReference type="NCBIfam" id="TIGR00365">
    <property type="entry name" value="Grx4 family monothiol glutaredoxin"/>
    <property type="match status" value="1"/>
</dbReference>
<proteinExistence type="predicted"/>
<dbReference type="InterPro" id="IPR033658">
    <property type="entry name" value="GRX_PICOT-like"/>
</dbReference>
<dbReference type="AlphaFoldDB" id="A0A7S0DPR8"/>
<keyword evidence="1" id="KW-0001">2Fe-2S</keyword>
<dbReference type="CDD" id="cd03028">
    <property type="entry name" value="GRX_PICOT_like"/>
    <property type="match status" value="1"/>
</dbReference>
<dbReference type="GO" id="GO:0046872">
    <property type="term" value="F:metal ion binding"/>
    <property type="evidence" value="ECO:0007669"/>
    <property type="project" value="UniProtKB-KW"/>
</dbReference>
<evidence type="ECO:0000256" key="4">
    <source>
        <dbReference type="ARBA" id="ARBA00023014"/>
    </source>
</evidence>
<dbReference type="SUPFAM" id="SSF52833">
    <property type="entry name" value="Thioredoxin-like"/>
    <property type="match status" value="1"/>
</dbReference>
<evidence type="ECO:0000256" key="2">
    <source>
        <dbReference type="ARBA" id="ARBA00022723"/>
    </source>
</evidence>
<dbReference type="PROSITE" id="PS51354">
    <property type="entry name" value="GLUTAREDOXIN_2"/>
    <property type="match status" value="1"/>
</dbReference>
<keyword evidence="2" id="KW-0479">Metal-binding</keyword>
<evidence type="ECO:0000259" key="6">
    <source>
        <dbReference type="Pfam" id="PF00462"/>
    </source>
</evidence>
<organism evidence="7">
    <name type="scientific">Amorphochlora amoebiformis</name>
    <dbReference type="NCBI Taxonomy" id="1561963"/>
    <lineage>
        <taxon>Eukaryota</taxon>
        <taxon>Sar</taxon>
        <taxon>Rhizaria</taxon>
        <taxon>Cercozoa</taxon>
        <taxon>Chlorarachniophyceae</taxon>
        <taxon>Amorphochlora</taxon>
    </lineage>
</organism>
<dbReference type="InterPro" id="IPR036249">
    <property type="entry name" value="Thioredoxin-like_sf"/>
</dbReference>
<accession>A0A7S0DPR8</accession>
<feature type="domain" description="Glutaredoxin" evidence="6">
    <location>
        <begin position="77"/>
        <end position="140"/>
    </location>
</feature>
<keyword evidence="5" id="KW-0676">Redox-active center</keyword>
<dbReference type="GO" id="GO:0005759">
    <property type="term" value="C:mitochondrial matrix"/>
    <property type="evidence" value="ECO:0007669"/>
    <property type="project" value="TreeGrafter"/>
</dbReference>
<keyword evidence="4" id="KW-0411">Iron-sulfur</keyword>
<evidence type="ECO:0000313" key="7">
    <source>
        <dbReference type="EMBL" id="CAD8461621.1"/>
    </source>
</evidence>
<keyword evidence="3" id="KW-0408">Iron</keyword>
<dbReference type="InterPro" id="IPR004480">
    <property type="entry name" value="Monothiol_GRX-rel"/>
</dbReference>
<evidence type="ECO:0000256" key="5">
    <source>
        <dbReference type="ARBA" id="ARBA00023284"/>
    </source>
</evidence>
<sequence>MRVMRGVVRGVVRGIGSTSLRPIAPQLMRALPSLNSSPLRSFSFETHDDFKPQPKQQLELQDIHQLIQQDVKENPLMVYMKGTPNAPQCGFSNQVVQILKHMGYDFRARNVLQDNMLREGVKQFSDWPTIPQVYVDGEFVGGCDIIMEMYKTGELEDLLEGSKAEKIA</sequence>
<dbReference type="Gene3D" id="3.40.30.10">
    <property type="entry name" value="Glutaredoxin"/>
    <property type="match status" value="1"/>
</dbReference>
<dbReference type="Pfam" id="PF00462">
    <property type="entry name" value="Glutaredoxin"/>
    <property type="match status" value="1"/>
</dbReference>
<dbReference type="GO" id="GO:0051537">
    <property type="term" value="F:2 iron, 2 sulfur cluster binding"/>
    <property type="evidence" value="ECO:0007669"/>
    <property type="project" value="UniProtKB-KW"/>
</dbReference>
<reference evidence="7" key="1">
    <citation type="submission" date="2021-01" db="EMBL/GenBank/DDBJ databases">
        <authorList>
            <person name="Corre E."/>
            <person name="Pelletier E."/>
            <person name="Niang G."/>
            <person name="Scheremetjew M."/>
            <person name="Finn R."/>
            <person name="Kale V."/>
            <person name="Holt S."/>
            <person name="Cochrane G."/>
            <person name="Meng A."/>
            <person name="Brown T."/>
            <person name="Cohen L."/>
        </authorList>
    </citation>
    <scope>NUCLEOTIDE SEQUENCE</scope>
    <source>
        <strain evidence="7">CCMP2058</strain>
    </source>
</reference>
<gene>
    <name evidence="7" type="ORF">LAMO00422_LOCUS20581</name>
</gene>
<name>A0A7S0DPR8_9EUKA</name>
<evidence type="ECO:0000256" key="1">
    <source>
        <dbReference type="ARBA" id="ARBA00022714"/>
    </source>
</evidence>